<dbReference type="InterPro" id="IPR016024">
    <property type="entry name" value="ARM-type_fold"/>
</dbReference>
<dbReference type="GO" id="GO:0005634">
    <property type="term" value="C:nucleus"/>
    <property type="evidence" value="ECO:0007669"/>
    <property type="project" value="UniProtKB-SubCell"/>
</dbReference>
<evidence type="ECO:0000256" key="7">
    <source>
        <dbReference type="ARBA" id="ARBA00023067"/>
    </source>
</evidence>
<feature type="compositionally biased region" description="Acidic residues" evidence="11">
    <location>
        <begin position="1361"/>
        <end position="1373"/>
    </location>
</feature>
<proteinExistence type="inferred from homology"/>
<dbReference type="Pfam" id="PF12717">
    <property type="entry name" value="Cnd1"/>
    <property type="match status" value="1"/>
</dbReference>
<keyword evidence="4" id="KW-0158">Chromosome</keyword>
<dbReference type="SUPFAM" id="SSF48371">
    <property type="entry name" value="ARM repeat"/>
    <property type="match status" value="1"/>
</dbReference>
<evidence type="ECO:0000256" key="1">
    <source>
        <dbReference type="ARBA" id="ARBA00004123"/>
    </source>
</evidence>
<evidence type="ECO:0000259" key="13">
    <source>
        <dbReference type="Pfam" id="PF12922"/>
    </source>
</evidence>
<evidence type="ECO:0000256" key="2">
    <source>
        <dbReference type="ARBA" id="ARBA00004286"/>
    </source>
</evidence>
<protein>
    <recommendedName>
        <fullName evidence="10">Condensin complex subunit 1</fullName>
    </recommendedName>
</protein>
<feature type="compositionally biased region" description="Basic residues" evidence="11">
    <location>
        <begin position="1347"/>
        <end position="1357"/>
    </location>
</feature>
<keyword evidence="9 10" id="KW-0131">Cell cycle</keyword>
<evidence type="ECO:0000313" key="15">
    <source>
        <dbReference type="Proteomes" id="UP001627154"/>
    </source>
</evidence>
<feature type="region of interest" description="Disordered" evidence="11">
    <location>
        <begin position="488"/>
        <end position="510"/>
    </location>
</feature>
<comment type="subcellular location">
    <subcellularLocation>
        <location evidence="2">Chromosome</location>
    </subcellularLocation>
    <subcellularLocation>
        <location evidence="1">Nucleus</location>
    </subcellularLocation>
</comment>
<keyword evidence="5 10" id="KW-0132">Cell division</keyword>
<feature type="compositionally biased region" description="Acidic residues" evidence="11">
    <location>
        <begin position="998"/>
        <end position="1007"/>
    </location>
</feature>
<dbReference type="Pfam" id="PF12922">
    <property type="entry name" value="Cnd1_N"/>
    <property type="match status" value="1"/>
</dbReference>
<evidence type="ECO:0000259" key="12">
    <source>
        <dbReference type="Pfam" id="PF12717"/>
    </source>
</evidence>
<dbReference type="Proteomes" id="UP001627154">
    <property type="component" value="Unassembled WGS sequence"/>
</dbReference>
<dbReference type="GO" id="GO:0005694">
    <property type="term" value="C:chromosome"/>
    <property type="evidence" value="ECO:0007669"/>
    <property type="project" value="UniProtKB-SubCell"/>
</dbReference>
<keyword evidence="8" id="KW-0539">Nucleus</keyword>
<evidence type="ECO:0000256" key="8">
    <source>
        <dbReference type="ARBA" id="ARBA00023242"/>
    </source>
</evidence>
<comment type="similarity">
    <text evidence="3 10">Belongs to the CND1 (condensin subunit 1) family.</text>
</comment>
<feature type="region of interest" description="Disordered" evidence="11">
    <location>
        <begin position="951"/>
        <end position="1007"/>
    </location>
</feature>
<evidence type="ECO:0000256" key="4">
    <source>
        <dbReference type="ARBA" id="ARBA00022454"/>
    </source>
</evidence>
<reference evidence="14 15" key="1">
    <citation type="journal article" date="2024" name="bioRxiv">
        <title>A reference genome for Trichogramma kaykai: A tiny desert-dwelling parasitoid wasp with competing sex-ratio distorters.</title>
        <authorList>
            <person name="Culotta J."/>
            <person name="Lindsey A.R."/>
        </authorList>
    </citation>
    <scope>NUCLEOTIDE SEQUENCE [LARGE SCALE GENOMIC DNA]</scope>
    <source>
        <strain evidence="14 15">KSX58</strain>
    </source>
</reference>
<organism evidence="14 15">
    <name type="scientific">Trichogramma kaykai</name>
    <dbReference type="NCBI Taxonomy" id="54128"/>
    <lineage>
        <taxon>Eukaryota</taxon>
        <taxon>Metazoa</taxon>
        <taxon>Ecdysozoa</taxon>
        <taxon>Arthropoda</taxon>
        <taxon>Hexapoda</taxon>
        <taxon>Insecta</taxon>
        <taxon>Pterygota</taxon>
        <taxon>Neoptera</taxon>
        <taxon>Endopterygota</taxon>
        <taxon>Hymenoptera</taxon>
        <taxon>Apocrita</taxon>
        <taxon>Proctotrupomorpha</taxon>
        <taxon>Chalcidoidea</taxon>
        <taxon>Trichogrammatidae</taxon>
        <taxon>Trichogramma</taxon>
    </lineage>
</organism>
<dbReference type="InterPro" id="IPR024324">
    <property type="entry name" value="Condensin_cplx_su1_N"/>
</dbReference>
<dbReference type="InterPro" id="IPR032682">
    <property type="entry name" value="Cnd1_C"/>
</dbReference>
<dbReference type="PIRSF" id="PIRSF017127">
    <property type="entry name" value="Condensin_D2"/>
    <property type="match status" value="1"/>
</dbReference>
<keyword evidence="6 10" id="KW-0498">Mitosis</keyword>
<name>A0ABD2XAU4_9HYME</name>
<feature type="domain" description="Condensin complex subunit 1 C-terminal" evidence="12">
    <location>
        <begin position="1092"/>
        <end position="1252"/>
    </location>
</feature>
<feature type="region of interest" description="Disordered" evidence="11">
    <location>
        <begin position="1313"/>
        <end position="1464"/>
    </location>
</feature>
<dbReference type="InterPro" id="IPR007673">
    <property type="entry name" value="Condensin_cplx_su1"/>
</dbReference>
<dbReference type="InterPro" id="IPR026971">
    <property type="entry name" value="CND1/NCAPD3"/>
</dbReference>
<evidence type="ECO:0000313" key="14">
    <source>
        <dbReference type="EMBL" id="KAL3401862.1"/>
    </source>
</evidence>
<sequence length="1464" mass="166570">MIIREFSIPMDKEELVRVYFGEYGHRDPVPLQMINREIQAITLQYISETPPIELTREKQDLFMSIIVHGTKIELTVLLRAFGKSLRILQNFIAFLEKKTVNNQDIDCEDEEKAALLDSTKILAYITSSILCLIEDQIADNASQNTMENIGKRKKNVQKSDIEEEWETQREMALETMFRWLQLPLKQLWTPPIVEDSFVGIISQICYKILEKTKDIKSKQVRMLIFQILGTLVKKYNHGIACVVRIIQLAKFHEALAAPIGAGVVLMVNECGCTGLIKEIAREIGESEPGEADARNFSSFLESIAVTKAEIVLPILDSIMDYLDNECYTMRNCAIGVMGLVVSTSLTGEELATDKRALRDECLDNLEEHILDSNAYVRSKVLQTWQKLCCDGAIPLSRYNGLLKNTVLRLDDKSANVRKQALQLLRAVLQSNPFTSKMNQEKFAQNLEQAKAELKQLQTQIYHTSGAEEEKEELWKTQLPLIEKAINKLTEAEKNNPSNEDDENEKENGDEIDIKETFDKIQNYILKDKCLKAVKYLQKLFNQSGFAKEMKNLSEETKKEALLLFMYKIFMNSTTKTEENIKDEEDEDNKDDCKKRLAHNQEEIKIMDQIKVKKKLVNYLQNCYTFSLELEQTIPLVEKLLYSVNPGDAIEACSFLGAAYQFQINGALGGVRKALFQIFCKDQSVRDNLASVYKEIYLDHSGSQLSNRQKALLSVKALIQLLDGMQPGQSSALSKLLVSWRTNNELDTESLKVMWEMFSLKLANTTPEESRSALMLLTMAAQFEPNIITDNLDVLIKVGLGPRAQTDLLLARDTCRAFLTIKQDCSKDVDKSPIKYPNNHEIFVQICSLLKENFFEEVENGYVSFATDAINVIYQLADQPAKIMEEIMCHIGKKSNLIKELDSAESTTELLSVHLARFLFLIGHIGIRAMVHLDVSVYKELKRRNQIREKKKELKARVSSARRRKSMNMSTTSMSSVNVSSASIMNSATRSARKNKNEEEQDDNMEGATADDADFEHINMCLEEELLAQSGFFGKLIPLVLEVCQHPEKYSDEIVQAYAVIALSKLMTISSNFCEAKLQLLVTILERSQHAQIRANILVGLADLMCRFPNQIEPWTSHIYGRLKDENLNVRSTCVRMLSNLILGEMIRVKGQVAQLALCMIDDNDTIRTDTRQLFRDLSQKGNALYNVMPDILSCLSDSDLNLSEKNFQEIIKYILGLLQKDRQVDSIIEKLCSRFKLATTERQWRDLSYCLSLLKFSAKGIRVLMKDLPLLKEKIHNEDVQKALNVIVEQAKRRPEAKTACLELEEKIKELLESTEDGEDGQQSTQQNPISDSEAMPPPLRPVPKSVKAKKQASRRMRIVDDDDEDDDEELDENRENTSSGRSNLSTRTRRGRSASTTKDETIDDSEEESRNETPKRSTRKSARGSVAEPIKPVSTRKTPVGRRRKDSEESLSTPSKRSRANRT</sequence>
<dbReference type="GO" id="GO:0030261">
    <property type="term" value="P:chromosome condensation"/>
    <property type="evidence" value="ECO:0007669"/>
    <property type="project" value="UniProtKB-KW"/>
</dbReference>
<dbReference type="Gene3D" id="1.25.10.10">
    <property type="entry name" value="Leucine-rich Repeat Variant"/>
    <property type="match status" value="2"/>
</dbReference>
<dbReference type="InterPro" id="IPR011989">
    <property type="entry name" value="ARM-like"/>
</dbReference>
<comment type="caution">
    <text evidence="14">The sequence shown here is derived from an EMBL/GenBank/DDBJ whole genome shotgun (WGS) entry which is preliminary data.</text>
</comment>
<feature type="domain" description="Condensin complex subunit 1 N-terminal" evidence="13">
    <location>
        <begin position="101"/>
        <end position="240"/>
    </location>
</feature>
<keyword evidence="7 10" id="KW-0226">DNA condensation</keyword>
<comment type="function">
    <text evidence="10">Regulatory subunit of the condensin complex, a complex required for conversion of interphase chromatin into mitotic-like condense chromosomes. The condensin complex probably introduces positive supercoils into relaxed DNA in the presence of type I topoisomerases and converts nicked DNA into positive knotted forms in the presence of type II topoisomerases.</text>
</comment>
<evidence type="ECO:0000256" key="9">
    <source>
        <dbReference type="ARBA" id="ARBA00023306"/>
    </source>
</evidence>
<evidence type="ECO:0000256" key="11">
    <source>
        <dbReference type="SAM" id="MobiDB-lite"/>
    </source>
</evidence>
<dbReference type="EMBL" id="JBJJXI010000043">
    <property type="protein sequence ID" value="KAL3401862.1"/>
    <property type="molecule type" value="Genomic_DNA"/>
</dbReference>
<evidence type="ECO:0000256" key="6">
    <source>
        <dbReference type="ARBA" id="ARBA00022776"/>
    </source>
</evidence>
<evidence type="ECO:0000256" key="3">
    <source>
        <dbReference type="ARBA" id="ARBA00009606"/>
    </source>
</evidence>
<dbReference type="PANTHER" id="PTHR14222">
    <property type="entry name" value="CONDENSIN"/>
    <property type="match status" value="1"/>
</dbReference>
<gene>
    <name evidence="14" type="ORF">TKK_005209</name>
</gene>
<dbReference type="GO" id="GO:0051301">
    <property type="term" value="P:cell division"/>
    <property type="evidence" value="ECO:0007669"/>
    <property type="project" value="UniProtKB-KW"/>
</dbReference>
<dbReference type="PANTHER" id="PTHR14222:SF2">
    <property type="entry name" value="CONDENSIN COMPLEX SUBUNIT 1"/>
    <property type="match status" value="1"/>
</dbReference>
<accession>A0ABD2XAU4</accession>
<evidence type="ECO:0000256" key="5">
    <source>
        <dbReference type="ARBA" id="ARBA00022618"/>
    </source>
</evidence>
<feature type="compositionally biased region" description="Low complexity" evidence="11">
    <location>
        <begin position="966"/>
        <end position="987"/>
    </location>
</feature>
<keyword evidence="15" id="KW-1185">Reference proteome</keyword>
<feature type="compositionally biased region" description="Polar residues" evidence="11">
    <location>
        <begin position="1321"/>
        <end position="1331"/>
    </location>
</feature>
<evidence type="ECO:0000256" key="10">
    <source>
        <dbReference type="PIRNR" id="PIRNR017127"/>
    </source>
</evidence>